<dbReference type="STRING" id="67767.A0A0J7NRN9"/>
<name>A0A0J7NRN9_LASNI</name>
<dbReference type="EMBL" id="LBMM01002234">
    <property type="protein sequence ID" value="KMQ95095.1"/>
    <property type="molecule type" value="Genomic_DNA"/>
</dbReference>
<dbReference type="PANTHER" id="PTHR12898:SF1">
    <property type="entry name" value="MEDIATOR OF RNA POLYMERASE II TRANSCRIPTION SUBUNIT 24"/>
    <property type="match status" value="1"/>
</dbReference>
<keyword evidence="10" id="KW-1185">Reference proteome</keyword>
<evidence type="ECO:0000256" key="8">
    <source>
        <dbReference type="ARBA" id="ARBA00031960"/>
    </source>
</evidence>
<dbReference type="OrthoDB" id="21216at2759"/>
<keyword evidence="5" id="KW-0010">Activator</keyword>
<dbReference type="GO" id="GO:0016592">
    <property type="term" value="C:mediator complex"/>
    <property type="evidence" value="ECO:0007669"/>
    <property type="project" value="InterPro"/>
</dbReference>
<evidence type="ECO:0000313" key="10">
    <source>
        <dbReference type="Proteomes" id="UP000036403"/>
    </source>
</evidence>
<evidence type="ECO:0000256" key="5">
    <source>
        <dbReference type="ARBA" id="ARBA00023159"/>
    </source>
</evidence>
<reference evidence="9 10" key="1">
    <citation type="submission" date="2015-04" db="EMBL/GenBank/DDBJ databases">
        <title>Lasius niger genome sequencing.</title>
        <authorList>
            <person name="Konorov E.A."/>
            <person name="Nikitin M.A."/>
            <person name="Kirill M.V."/>
            <person name="Chang P."/>
        </authorList>
    </citation>
    <scope>NUCLEOTIDE SEQUENCE [LARGE SCALE GENOMIC DNA]</scope>
    <source>
        <tissue evidence="9">Whole</tissue>
    </source>
</reference>
<dbReference type="Proteomes" id="UP000036403">
    <property type="component" value="Unassembled WGS sequence"/>
</dbReference>
<dbReference type="InterPro" id="IPR021429">
    <property type="entry name" value="Mediator_Med24"/>
</dbReference>
<evidence type="ECO:0000256" key="3">
    <source>
        <dbReference type="ARBA" id="ARBA00019693"/>
    </source>
</evidence>
<evidence type="ECO:0000256" key="2">
    <source>
        <dbReference type="ARBA" id="ARBA00007864"/>
    </source>
</evidence>
<evidence type="ECO:0000313" key="9">
    <source>
        <dbReference type="EMBL" id="KMQ95095.1"/>
    </source>
</evidence>
<sequence>METSKVTSKTSSLKALLLRAWRERWTDLQWGINIKTILPRGVSGDVYNLADCILQQALVGSGPNQLVLSYLKHSLSSQLVSYAAVLQRISKYDAFHKPHCILSLLEFLESIQIGITCRGKPEEDLLAAAVLSIVHWLLQCYLYALTFAPQSNSLTPQSSELIDKPASILQQMLNSDFMCAMMYLAKYDDKDLYIDVVKQCQEIESLLKTCSQKSAVPIEDSLKKLCNLEIESLCLEKIRMESITHCLQPLFAVQVLLNPSTETAVFVNQLLMVQRLKSYTNARLYCEIIRACLMCLHNVTGTFKESQWGAFTFLKVPLILKELHAATLNDEKFEYSQDILDAFELLLQFTPLLDIMDSTCSCNYVECLLNELQKVNLVTEKQAKQISARREGVTAALQKLEPSSTPTSSIPKVIIRAKPTLAGILKTLNADYTKIQEALLSMLYHVLTGNSFELMLAVATVEGKLKTFVAKLIKFNESSKQINEPVPDKTAATRAMLFDVSFLMLCSIVQTYGSDVVLEEGGDSFFEQWVYECMPERNKPKSPQRMLQSVDPARVDALLAQINSPDPDFKSSNLKWHVACQSAMGAVKELLCAWESGVLGAGDVKRALDGLRTAACCLPVCAAAWLCAYMSITHQDALLKPMNMVQHFLTPLPGDEMQDNLKERSSLMFQIIRKMQYDVHPPTQSKTKVLSMSHSIISRQPILEQLESVWQNINQRGWINIQATQSLESLLNTGGSLWFVTNIVKEVLKYRYQEELEQAVDLAFAIFHLDIEDCTLDLLNHIIPQYLHNSLQSDELVEPQSSILAKLCVYCIFSTLEYINSNPYRGNNRKRVRSDFDMDDLDALGMSNKHLRLNETGESVPMFGSQSPQAQSSSNGQKSMVVLKEPLMTALNNLFTIFAFLAGRDGEKDVFFIANDQASSMWQKLDNVLTIPMETKVTSKTSSLKALLLRAWRERWTDLQWGINIKTILPRGVSGDVHNLADCILQQALVGPGPNQLVLSYLKHSLSSQLVSYAAVLQRISKYDAFHKPHCILSLLEFLESIQIGITCRGKPEEDLLAAAVLSIVHWLLQCYLQALTKAPQNNPLTPHSSELIDKPASILQQVLNSDFLCAMMYLAKYDDKDLYIDVVKKCQEIETLSKTSSQKSVVAIEDSLKKLCNLEIESLCPEKTKMESITHCLQPLFAVQVLLNPSTETTVFVNQLLMVQRLKSYTNARLYCEIIRACLMCLHNVTGTFKESQWGAFMFLKVPLILKELHATTVNGDEKLEYSQDILDAFELLLQFTPLLDIMDSTCSCNYVECLLNELQKVNLVTEKQAKQISARREGVTAALQKLEPSSTPTSSIPKVIICAEPTLAGILKTLNADYTKSSLLSMLYHVLNSFELMLAVATVEGKLKTFVTKLIKLNECSKQINEPVPGKTAATRAMSFDVSFLMLCSIVQTYGSDVVLEEGGDSFFEQWVRECMPERKKPKSPQRMLQSVDPARVDALLTQLNSPDPDFKSSNLKWHVACQSAMGAVKELLCAWESGVLGAGDVKMALDGLRTAACCLPVCAAAWLCAYMSITHQDALLKPMNMVQHFLTPLPSDEMQDNLKESIISRQPILEQLESVWQNINQRGWINIQATQSLESLLNTGGSLWFVTNIVKEVLKYRYQEELDQAVDLAFAIFHLDIENCTLDLINHIIPQYLDNSLQSDELVEPQSSILAKLCVYCIFSTLEYNNSNPYRSNSRKRVRRDLDADELDPLGVSNKLLRLNETGESVPMFGSQSPQAQGSNNGQKSMVVLRDPLMTALNNLFTMFAFLAGRDGEVCQQTHFIFQFLRFTVQCGKDRTRIVLQGMPQTLVPCLLKALPELFTTDILLRLYDIQAVIGRMATARDLCMLRNINLKPTK</sequence>
<dbReference type="Pfam" id="PF11277">
    <property type="entry name" value="Med24_N"/>
    <property type="match status" value="2"/>
</dbReference>
<keyword evidence="6" id="KW-0804">Transcription</keyword>
<keyword evidence="7" id="KW-0539">Nucleus</keyword>
<keyword evidence="4" id="KW-0805">Transcription regulation</keyword>
<comment type="caution">
    <text evidence="9">The sequence shown here is derived from an EMBL/GenBank/DDBJ whole genome shotgun (WGS) entry which is preliminary data.</text>
</comment>
<accession>A0A0J7NRN9</accession>
<gene>
    <name evidence="9" type="ORF">RF55_4709</name>
</gene>
<proteinExistence type="inferred from homology"/>
<protein>
    <recommendedName>
        <fullName evidence="3">Mediator of RNA polymerase II transcription subunit 24</fullName>
    </recommendedName>
    <alternativeName>
        <fullName evidence="8">Mediator complex subunit 24</fullName>
    </alternativeName>
</protein>
<dbReference type="GO" id="GO:0060261">
    <property type="term" value="P:positive regulation of transcription initiation by RNA polymerase II"/>
    <property type="evidence" value="ECO:0007669"/>
    <property type="project" value="TreeGrafter"/>
</dbReference>
<dbReference type="PANTHER" id="PTHR12898">
    <property type="entry name" value="MEDIATOR OF RNA POLYMERASE II TRANSCRIPTION SUBUNIT 24"/>
    <property type="match status" value="1"/>
</dbReference>
<dbReference type="GO" id="GO:0003712">
    <property type="term" value="F:transcription coregulator activity"/>
    <property type="evidence" value="ECO:0007669"/>
    <property type="project" value="TreeGrafter"/>
</dbReference>
<dbReference type="PaxDb" id="67767-A0A0J7NRN9"/>
<evidence type="ECO:0000256" key="1">
    <source>
        <dbReference type="ARBA" id="ARBA00004123"/>
    </source>
</evidence>
<comment type="subcellular location">
    <subcellularLocation>
        <location evidence="1">Nucleus</location>
    </subcellularLocation>
</comment>
<evidence type="ECO:0000256" key="7">
    <source>
        <dbReference type="ARBA" id="ARBA00023242"/>
    </source>
</evidence>
<comment type="similarity">
    <text evidence="2">Belongs to the Mediator complex subunit 24 family.</text>
</comment>
<evidence type="ECO:0000256" key="4">
    <source>
        <dbReference type="ARBA" id="ARBA00023015"/>
    </source>
</evidence>
<organism evidence="9 10">
    <name type="scientific">Lasius niger</name>
    <name type="common">Black garden ant</name>
    <dbReference type="NCBI Taxonomy" id="67767"/>
    <lineage>
        <taxon>Eukaryota</taxon>
        <taxon>Metazoa</taxon>
        <taxon>Ecdysozoa</taxon>
        <taxon>Arthropoda</taxon>
        <taxon>Hexapoda</taxon>
        <taxon>Insecta</taxon>
        <taxon>Pterygota</taxon>
        <taxon>Neoptera</taxon>
        <taxon>Endopterygota</taxon>
        <taxon>Hymenoptera</taxon>
        <taxon>Apocrita</taxon>
        <taxon>Aculeata</taxon>
        <taxon>Formicoidea</taxon>
        <taxon>Formicidae</taxon>
        <taxon>Formicinae</taxon>
        <taxon>Lasius</taxon>
        <taxon>Lasius</taxon>
    </lineage>
</organism>
<evidence type="ECO:0000256" key="6">
    <source>
        <dbReference type="ARBA" id="ARBA00023163"/>
    </source>
</evidence>